<evidence type="ECO:0000259" key="2">
    <source>
        <dbReference type="PROSITE" id="PS50011"/>
    </source>
</evidence>
<comment type="caution">
    <text evidence="4">The sequence shown here is derived from an EMBL/GenBank/DDBJ whole genome shotgun (WGS) entry which is preliminary data.</text>
</comment>
<feature type="compositionally biased region" description="Polar residues" evidence="1">
    <location>
        <begin position="871"/>
        <end position="888"/>
    </location>
</feature>
<feature type="region of interest" description="Disordered" evidence="1">
    <location>
        <begin position="826"/>
        <end position="888"/>
    </location>
</feature>
<feature type="compositionally biased region" description="Low complexity" evidence="1">
    <location>
        <begin position="660"/>
        <end position="691"/>
    </location>
</feature>
<keyword evidence="5" id="KW-1185">Reference proteome</keyword>
<dbReference type="InterPro" id="IPR011009">
    <property type="entry name" value="Kinase-like_dom_sf"/>
</dbReference>
<dbReference type="InterPro" id="IPR008271">
    <property type="entry name" value="Ser/Thr_kinase_AS"/>
</dbReference>
<sequence>MSQMEHLLNVYASRVARGHCADFLGYCEVADSEATGRLTPGLWLVWKYEGKNTLSYYINRRDTIRALATDMKVSESAVVPTVMKQIFEGLAAFHAAGLVHRDIKPLNIIFAEDVRRFKLIDLGACADLRSGTNYVPEESILDLNYCPPEQFVMPTDSPHLAKQGLLKLAISPMLWAKHKPDRFDTWSAGIVMLQLAVPAMRSDRALRNFNAAYGPKYGYDLAAWRRGTHLPQRDGALLEGDDGAGWELLQSLLAPRHIQVDDGGGVSFVNDSPFPRISAYEALKHSASLFSGLFGRPPPADAPPQPPQPQGKAPAAPSSAPPAASASSGPVLPPPAAATSATSGEALVEGANRVIRNSLGFTGLAAKIAGDLASALKADAERYFKEVETAEAAKRQQRTLELAFVALLREASPPVAASTSYEQAEAALGGEVRWAALADEGRRRRLFESFVAAAKKVEEQAAAAAEAGFRAALRRHNVTAASRWEDFAAQLPESDPTLAAVKDPARRQQLFLEVVAELQLQAALEAAAAKAEQEFLGLLAELRDPAVTSTSTWSLVRKAVSADPRCNALPERRRRELFEAYTADLFEQEARRADAAVAAADAEAEAEAAAAAAVAPAQPAAVDPVPAPAAAALPSSFAPPAVSAAVGPSSFNPFAPPAPAHTAATAPTSPPASSAATAPPPSLLSSSATAAPSGAVPSLAPAAAIDDDDLAAALEGMEAALESAIKAVAAAPLPSASLLGGVGGSGGSGAPPVAVAGNNVVSGPAATTANGRPKSAAGGSGSGSTFDGSRLEELRREQARLRSEYEAMAQRLREMEERLRGQAQLITSTPDDTPPQPPPAAGEVQPPAVAAAGNGSGGGGKEEADEVAAGASSNGNGVPAQSGNFRWW</sequence>
<dbReference type="PANTHER" id="PTHR46699">
    <property type="entry name" value="SERINE/THREONINE-PROTEIN KINASE STN8, CHLOROPLASTIC-RELATED"/>
    <property type="match status" value="1"/>
</dbReference>
<evidence type="ECO:0008006" key="6">
    <source>
        <dbReference type="Google" id="ProtNLM"/>
    </source>
</evidence>
<dbReference type="SUPFAM" id="SSF56112">
    <property type="entry name" value="Protein kinase-like (PK-like)"/>
    <property type="match status" value="1"/>
</dbReference>
<dbReference type="PROSITE" id="PS50011">
    <property type="entry name" value="PROTEIN_KINASE_DOM"/>
    <property type="match status" value="1"/>
</dbReference>
<dbReference type="OrthoDB" id="10252171at2759"/>
<dbReference type="Gene3D" id="1.10.510.10">
    <property type="entry name" value="Transferase(Phosphotransferase) domain 1"/>
    <property type="match status" value="1"/>
</dbReference>
<dbReference type="PROSITE" id="PS51676">
    <property type="entry name" value="FF"/>
    <property type="match status" value="1"/>
</dbReference>
<feature type="region of interest" description="Disordered" evidence="1">
    <location>
        <begin position="765"/>
        <end position="795"/>
    </location>
</feature>
<feature type="region of interest" description="Disordered" evidence="1">
    <location>
        <begin position="657"/>
        <end position="691"/>
    </location>
</feature>
<dbReference type="PANTHER" id="PTHR46699:SF4">
    <property type="entry name" value="SERINE_THREONINE-PROTEIN KINASE STN7, CHLOROPLASTIC"/>
    <property type="match status" value="1"/>
</dbReference>
<feature type="domain" description="FF" evidence="3">
    <location>
        <begin position="528"/>
        <end position="584"/>
    </location>
</feature>
<reference evidence="5" key="1">
    <citation type="journal article" date="2016" name="Nat. Commun.">
        <title>The Gonium pectorale genome demonstrates co-option of cell cycle regulation during the evolution of multicellularity.</title>
        <authorList>
            <person name="Hanschen E.R."/>
            <person name="Marriage T.N."/>
            <person name="Ferris P.J."/>
            <person name="Hamaji T."/>
            <person name="Toyoda A."/>
            <person name="Fujiyama A."/>
            <person name="Neme R."/>
            <person name="Noguchi H."/>
            <person name="Minakuchi Y."/>
            <person name="Suzuki M."/>
            <person name="Kawai-Toyooka H."/>
            <person name="Smith D.R."/>
            <person name="Sparks H."/>
            <person name="Anderson J."/>
            <person name="Bakaric R."/>
            <person name="Luria V."/>
            <person name="Karger A."/>
            <person name="Kirschner M.W."/>
            <person name="Durand P.M."/>
            <person name="Michod R.E."/>
            <person name="Nozaki H."/>
            <person name="Olson B.J."/>
        </authorList>
    </citation>
    <scope>NUCLEOTIDE SEQUENCE [LARGE SCALE GENOMIC DNA]</scope>
    <source>
        <strain evidence="5">NIES-2863</strain>
    </source>
</reference>
<evidence type="ECO:0000313" key="4">
    <source>
        <dbReference type="EMBL" id="KXZ43807.1"/>
    </source>
</evidence>
<feature type="domain" description="Protein kinase" evidence="2">
    <location>
        <begin position="1"/>
        <end position="288"/>
    </location>
</feature>
<dbReference type="Gene3D" id="3.30.200.20">
    <property type="entry name" value="Phosphorylase Kinase, domain 1"/>
    <property type="match status" value="1"/>
</dbReference>
<dbReference type="Pfam" id="PF01846">
    <property type="entry name" value="FF"/>
    <property type="match status" value="3"/>
</dbReference>
<dbReference type="PROSITE" id="PS00108">
    <property type="entry name" value="PROTEIN_KINASE_ST"/>
    <property type="match status" value="1"/>
</dbReference>
<dbReference type="SUPFAM" id="SSF81698">
    <property type="entry name" value="FF domain"/>
    <property type="match status" value="3"/>
</dbReference>
<feature type="compositionally biased region" description="Low complexity" evidence="1">
    <location>
        <begin position="310"/>
        <end position="330"/>
    </location>
</feature>
<dbReference type="SMART" id="SM00220">
    <property type="entry name" value="S_TKc"/>
    <property type="match status" value="1"/>
</dbReference>
<evidence type="ECO:0000259" key="3">
    <source>
        <dbReference type="PROSITE" id="PS51676"/>
    </source>
</evidence>
<evidence type="ECO:0000256" key="1">
    <source>
        <dbReference type="SAM" id="MobiDB-lite"/>
    </source>
</evidence>
<organism evidence="4 5">
    <name type="scientific">Gonium pectorale</name>
    <name type="common">Green alga</name>
    <dbReference type="NCBI Taxonomy" id="33097"/>
    <lineage>
        <taxon>Eukaryota</taxon>
        <taxon>Viridiplantae</taxon>
        <taxon>Chlorophyta</taxon>
        <taxon>core chlorophytes</taxon>
        <taxon>Chlorophyceae</taxon>
        <taxon>CS clade</taxon>
        <taxon>Chlamydomonadales</taxon>
        <taxon>Volvocaceae</taxon>
        <taxon>Gonium</taxon>
    </lineage>
</organism>
<name>A0A150G1T0_GONPE</name>
<dbReference type="GO" id="GO:0005524">
    <property type="term" value="F:ATP binding"/>
    <property type="evidence" value="ECO:0007669"/>
    <property type="project" value="InterPro"/>
</dbReference>
<dbReference type="InterPro" id="IPR036517">
    <property type="entry name" value="FF_domain_sf"/>
</dbReference>
<accession>A0A150G1T0</accession>
<gene>
    <name evidence="4" type="ORF">GPECTOR_80g167</name>
</gene>
<dbReference type="STRING" id="33097.A0A150G1T0"/>
<dbReference type="InterPro" id="IPR002713">
    <property type="entry name" value="FF_domain"/>
</dbReference>
<dbReference type="InterPro" id="IPR000719">
    <property type="entry name" value="Prot_kinase_dom"/>
</dbReference>
<protein>
    <recommendedName>
        <fullName evidence="6">Protein kinase domain-containing protein</fullName>
    </recommendedName>
</protein>
<dbReference type="EMBL" id="LSYV01000081">
    <property type="protein sequence ID" value="KXZ43807.1"/>
    <property type="molecule type" value="Genomic_DNA"/>
</dbReference>
<proteinExistence type="predicted"/>
<dbReference type="SMART" id="SM00441">
    <property type="entry name" value="FF"/>
    <property type="match status" value="3"/>
</dbReference>
<dbReference type="GO" id="GO:0004672">
    <property type="term" value="F:protein kinase activity"/>
    <property type="evidence" value="ECO:0007669"/>
    <property type="project" value="InterPro"/>
</dbReference>
<dbReference type="Proteomes" id="UP000075714">
    <property type="component" value="Unassembled WGS sequence"/>
</dbReference>
<evidence type="ECO:0000313" key="5">
    <source>
        <dbReference type="Proteomes" id="UP000075714"/>
    </source>
</evidence>
<dbReference type="Gene3D" id="1.10.10.440">
    <property type="entry name" value="FF domain"/>
    <property type="match status" value="3"/>
</dbReference>
<feature type="compositionally biased region" description="Low complexity" evidence="1">
    <location>
        <begin position="841"/>
        <end position="853"/>
    </location>
</feature>
<dbReference type="AlphaFoldDB" id="A0A150G1T0"/>
<feature type="compositionally biased region" description="Pro residues" evidence="1">
    <location>
        <begin position="296"/>
        <end position="309"/>
    </location>
</feature>
<dbReference type="Pfam" id="PF00069">
    <property type="entry name" value="Pkinase"/>
    <property type="match status" value="1"/>
</dbReference>
<feature type="region of interest" description="Disordered" evidence="1">
    <location>
        <begin position="293"/>
        <end position="338"/>
    </location>
</feature>